<feature type="domain" description="Galactose-1-phosphate uridyl transferase N-terminal" evidence="11">
    <location>
        <begin position="73"/>
        <end position="179"/>
    </location>
</feature>
<dbReference type="InterPro" id="IPR005850">
    <property type="entry name" value="GalP_Utransf_C"/>
</dbReference>
<evidence type="ECO:0000259" key="12">
    <source>
        <dbReference type="Pfam" id="PF02744"/>
    </source>
</evidence>
<dbReference type="PANTHER" id="PTHR42763:SF1">
    <property type="entry name" value="UDP-GLUCOSE--HEXOSE-1-PHOSPHATE URIDYLYLTRANSFERASE"/>
    <property type="match status" value="1"/>
</dbReference>
<dbReference type="InterPro" id="IPR005849">
    <property type="entry name" value="GalP_Utransf_N"/>
</dbReference>
<sequence length="346" mass="39605">MPELRKEPISERWVVIATERGNRPSDFKFPAVSEEAGLGGANCPFCGGNEGKTPPEITAWRTPGTAPNTPGWDVRIVNNLFPALTKEGDINRTGKGVFDMMSGVGAHEVIIETPQHTLNIPDMPEEHIEKILWAYKQRIVELGKDTRFRYVLVFKNYGKVAGASLTHPHSQLIATPITPRYVKMELKNSREYYLEKERCIFCDIIRQELGSGERIVFENEFFVAIAPFASRFPFETWILPRRHEYGFQVMPDEERFLLARCLKDVLSRLKTCLNDPPYNMVLHTSPNPIARPGKPDYWGTLQYDFHWHIELIPRLTKMAGFEWGSGLYINPVAPEKAAKFLRETKV</sequence>
<feature type="active site" description="Tele-UMP-histidine intermediate" evidence="9">
    <location>
        <position position="169"/>
    </location>
</feature>
<keyword evidence="3 13" id="KW-0548">Nucleotidyltransferase</keyword>
<keyword evidence="7" id="KW-0119">Carbohydrate metabolism</keyword>
<dbReference type="UniPathway" id="UPA00214"/>
<keyword evidence="2 13" id="KW-0808">Transferase</keyword>
<dbReference type="PIRSF" id="PIRSF000808">
    <property type="entry name" value="GalT"/>
    <property type="match status" value="1"/>
</dbReference>
<dbReference type="SUPFAM" id="SSF54197">
    <property type="entry name" value="HIT-like"/>
    <property type="match status" value="2"/>
</dbReference>
<evidence type="ECO:0000256" key="7">
    <source>
        <dbReference type="ARBA" id="ARBA00023277"/>
    </source>
</evidence>
<feature type="domain" description="Galactose-1-phosphate uridyl transferase C-terminal" evidence="12">
    <location>
        <begin position="186"/>
        <end position="310"/>
    </location>
</feature>
<dbReference type="NCBIfam" id="TIGR00209">
    <property type="entry name" value="galT_1"/>
    <property type="match status" value="1"/>
</dbReference>
<dbReference type="InterPro" id="IPR053177">
    <property type="entry name" value="ADP-glucose_phosphorylase"/>
</dbReference>
<keyword evidence="6" id="KW-0299">Galactose metabolism</keyword>
<protein>
    <recommendedName>
        <fullName evidence="8">Galactose-1-phosphate uridylyltransferase</fullName>
        <ecNumber evidence="8">2.7.7.12</ecNumber>
    </recommendedName>
</protein>
<evidence type="ECO:0000256" key="3">
    <source>
        <dbReference type="ARBA" id="ARBA00022695"/>
    </source>
</evidence>
<dbReference type="GO" id="GO:0008108">
    <property type="term" value="F:UDP-glucose:hexose-1-phosphate uridylyltransferase activity"/>
    <property type="evidence" value="ECO:0007669"/>
    <property type="project" value="UniProtKB-UniRule"/>
</dbReference>
<dbReference type="Pfam" id="PF01087">
    <property type="entry name" value="GalP_UDP_transf"/>
    <property type="match status" value="1"/>
</dbReference>
<reference evidence="13 14" key="1">
    <citation type="submission" date="2017-09" db="EMBL/GenBank/DDBJ databases">
        <title>Depth-based differentiation of microbial function through sediment-hosted aquifers and enrichment of novel symbionts in the deep terrestrial subsurface.</title>
        <authorList>
            <person name="Probst A.J."/>
            <person name="Ladd B."/>
            <person name="Jarett J.K."/>
            <person name="Geller-Mcgrath D.E."/>
            <person name="Sieber C.M."/>
            <person name="Emerson J.B."/>
            <person name="Anantharaman K."/>
            <person name="Thomas B.C."/>
            <person name="Malmstrom R."/>
            <person name="Stieglmeier M."/>
            <person name="Klingl A."/>
            <person name="Woyke T."/>
            <person name="Ryan C.M."/>
            <person name="Banfield J.F."/>
        </authorList>
    </citation>
    <scope>NUCLEOTIDE SEQUENCE [LARGE SCALE GENOMIC DNA]</scope>
    <source>
        <strain evidence="13">CG08_land_8_20_14_0_20_45_16</strain>
    </source>
</reference>
<accession>A0A2H0Y1A9</accession>
<evidence type="ECO:0000256" key="2">
    <source>
        <dbReference type="ARBA" id="ARBA00022679"/>
    </source>
</evidence>
<evidence type="ECO:0000256" key="5">
    <source>
        <dbReference type="ARBA" id="ARBA00022833"/>
    </source>
</evidence>
<dbReference type="AlphaFoldDB" id="A0A2H0Y1A9"/>
<comment type="caution">
    <text evidence="13">The sequence shown here is derived from an EMBL/GenBank/DDBJ whole genome shotgun (WGS) entry which is preliminary data.</text>
</comment>
<dbReference type="InterPro" id="IPR001937">
    <property type="entry name" value="GalP_UDPtransf1"/>
</dbReference>
<proteinExistence type="inferred from homology"/>
<evidence type="ECO:0000313" key="14">
    <source>
        <dbReference type="Proteomes" id="UP000231343"/>
    </source>
</evidence>
<organism evidence="13 14">
    <name type="scientific">Candidatus Saganbacteria bacterium CG08_land_8_20_14_0_20_45_16</name>
    <dbReference type="NCBI Taxonomy" id="2014293"/>
    <lineage>
        <taxon>Bacteria</taxon>
        <taxon>Bacillati</taxon>
        <taxon>Saganbacteria</taxon>
    </lineage>
</organism>
<evidence type="ECO:0000256" key="4">
    <source>
        <dbReference type="ARBA" id="ARBA00022723"/>
    </source>
</evidence>
<dbReference type="Gene3D" id="3.30.428.10">
    <property type="entry name" value="HIT-like"/>
    <property type="match status" value="2"/>
</dbReference>
<keyword evidence="4 10" id="KW-0479">Metal-binding</keyword>
<dbReference type="GO" id="GO:0006012">
    <property type="term" value="P:galactose metabolic process"/>
    <property type="evidence" value="ECO:0007669"/>
    <property type="project" value="UniProtKB-UniRule"/>
</dbReference>
<dbReference type="GO" id="GO:0008270">
    <property type="term" value="F:zinc ion binding"/>
    <property type="evidence" value="ECO:0007669"/>
    <property type="project" value="InterPro"/>
</dbReference>
<name>A0A2H0Y1A9_UNCSA</name>
<dbReference type="EC" id="2.7.7.12" evidence="8"/>
<feature type="binding site" evidence="10">
    <location>
        <position position="46"/>
    </location>
    <ligand>
        <name>Zn(2+)</name>
        <dbReference type="ChEBI" id="CHEBI:29105"/>
    </ligand>
</feature>
<gene>
    <name evidence="13" type="primary">galT</name>
    <name evidence="13" type="ORF">COT42_01210</name>
</gene>
<evidence type="ECO:0000259" key="11">
    <source>
        <dbReference type="Pfam" id="PF01087"/>
    </source>
</evidence>
<dbReference type="Proteomes" id="UP000231343">
    <property type="component" value="Unassembled WGS sequence"/>
</dbReference>
<dbReference type="InterPro" id="IPR036265">
    <property type="entry name" value="HIT-like_sf"/>
</dbReference>
<evidence type="ECO:0000256" key="6">
    <source>
        <dbReference type="ARBA" id="ARBA00023144"/>
    </source>
</evidence>
<dbReference type="Pfam" id="PF02744">
    <property type="entry name" value="GalP_UDP_tr_C"/>
    <property type="match status" value="1"/>
</dbReference>
<evidence type="ECO:0000256" key="9">
    <source>
        <dbReference type="PIRSR" id="PIRSR000808-1"/>
    </source>
</evidence>
<evidence type="ECO:0000313" key="13">
    <source>
        <dbReference type="EMBL" id="PIS31373.1"/>
    </source>
</evidence>
<keyword evidence="5 10" id="KW-0862">Zinc</keyword>
<evidence type="ECO:0000256" key="10">
    <source>
        <dbReference type="PIRSR" id="PIRSR000808-3"/>
    </source>
</evidence>
<dbReference type="EMBL" id="PEYM01000021">
    <property type="protein sequence ID" value="PIS31373.1"/>
    <property type="molecule type" value="Genomic_DNA"/>
</dbReference>
<feature type="binding site" evidence="10">
    <location>
        <position position="167"/>
    </location>
    <ligand>
        <name>Zn(2+)</name>
        <dbReference type="ChEBI" id="CHEBI:29105"/>
    </ligand>
</feature>
<feature type="binding site" evidence="10">
    <location>
        <position position="43"/>
    </location>
    <ligand>
        <name>Zn(2+)</name>
        <dbReference type="ChEBI" id="CHEBI:29105"/>
    </ligand>
</feature>
<dbReference type="PANTHER" id="PTHR42763">
    <property type="entry name" value="ADP-GLUCOSE PHOSPHORYLASE"/>
    <property type="match status" value="1"/>
</dbReference>
<comment type="similarity">
    <text evidence="1">Belongs to the galactose-1-phosphate uridylyltransferase type 1 family.</text>
</comment>
<evidence type="ECO:0000256" key="8">
    <source>
        <dbReference type="NCBIfam" id="TIGR00209"/>
    </source>
</evidence>
<evidence type="ECO:0000256" key="1">
    <source>
        <dbReference type="ARBA" id="ARBA00010951"/>
    </source>
</evidence>
<feature type="binding site" evidence="10">
    <location>
        <position position="116"/>
    </location>
    <ligand>
        <name>Zn(2+)</name>
        <dbReference type="ChEBI" id="CHEBI:29105"/>
    </ligand>
</feature>
<comment type="cofactor">
    <cofactor evidence="10">
        <name>Zn(2+)</name>
        <dbReference type="ChEBI" id="CHEBI:29105"/>
    </cofactor>
    <text evidence="10">Binds 1 zinc ion per subunit.</text>
</comment>